<evidence type="ECO:0000313" key="2">
    <source>
        <dbReference type="Proteomes" id="UP000013893"/>
    </source>
</evidence>
<accession>R4PUP4</accession>
<dbReference type="Proteomes" id="UP000013893">
    <property type="component" value="Chromosome"/>
</dbReference>
<dbReference type="HOGENOM" id="CLU_890500_0_0_0"/>
<sequence>MTKKKHKKSNDGKKYEKKVSAMVRKLYPNSEIKDDVKLPATITGGKRQVDTLLDTGTQQIDFDAKDHKRNIGIKDVADYGFKLKDEGVPLGVMVSNSPYAESAVAAAKFFGIRPTHLIDTTDKENPFAIASKTLIEVRYVKALSFGIKHTSVGSGFNVYQDLGRQELVSDDGSHTVIAYDVFKDVLWNSGYLVERIEEFNNGADGWYAYTLPKQEIVMADGTRGVIDEFSFNYEVGTQYLDGKWNVKHAQGIFDAAKNTFQTNQNVESESLTIEELQNWPKVDPATLDKTKYGIRISVIGELPDYKMAPPML</sequence>
<evidence type="ECO:0000313" key="1">
    <source>
        <dbReference type="EMBL" id="AGL61875.1"/>
    </source>
</evidence>
<protein>
    <recommendedName>
        <fullName evidence="3">Restriction endonuclease type IV Mrr domain-containing protein</fullName>
    </recommendedName>
</protein>
<dbReference type="KEGG" id="saal:L336_0165"/>
<reference evidence="1 2" key="1">
    <citation type="journal article" date="2013" name="Nat. Biotechnol.">
        <title>Genome sequences of rare, uncultured bacteria obtained by differential coverage binning of multiple metagenomes.</title>
        <authorList>
            <person name="Albertsen M."/>
            <person name="Hugenholtz P."/>
            <person name="Skarshewski A."/>
            <person name="Nielsen K.L."/>
            <person name="Tyson G.W."/>
            <person name="Nielsen P.H."/>
        </authorList>
    </citation>
    <scope>NUCLEOTIDE SEQUENCE [LARGE SCALE GENOMIC DNA]</scope>
    <source>
        <strain evidence="1">TM71</strain>
    </source>
</reference>
<name>R4PUP4_9BACT</name>
<evidence type="ECO:0008006" key="3">
    <source>
        <dbReference type="Google" id="ProtNLM"/>
    </source>
</evidence>
<dbReference type="RefSeq" id="WP_015641325.1">
    <property type="nucleotide sequence ID" value="NC_021219.1"/>
</dbReference>
<dbReference type="EMBL" id="CP005957">
    <property type="protein sequence ID" value="AGL61875.1"/>
    <property type="molecule type" value="Genomic_DNA"/>
</dbReference>
<dbReference type="AlphaFoldDB" id="R4PUP4"/>
<organism evidence="1 2">
    <name type="scientific">Candidatus Saccharimonas aalborgensis</name>
    <dbReference type="NCBI Taxonomy" id="1332188"/>
    <lineage>
        <taxon>Bacteria</taxon>
        <taxon>Candidatus Saccharimonadota</taxon>
        <taxon>Candidatus Saccharimonadia</taxon>
        <taxon>Candidatus Saccharimonadales</taxon>
        <taxon>Candidatus Saccharimonadaceae</taxon>
        <taxon>Candidatus Saccharimonas</taxon>
    </lineage>
</organism>
<keyword evidence="2" id="KW-1185">Reference proteome</keyword>
<proteinExistence type="predicted"/>
<gene>
    <name evidence="1" type="ORF">L336_0165</name>
</gene>